<dbReference type="InterPro" id="IPR001736">
    <property type="entry name" value="PLipase_D/transphosphatidylase"/>
</dbReference>
<dbReference type="SUPFAM" id="SSF56024">
    <property type="entry name" value="Phospholipase D/nuclease"/>
    <property type="match status" value="2"/>
</dbReference>
<dbReference type="STRING" id="64971.SAMN05421831_104105"/>
<dbReference type="InterPro" id="IPR025202">
    <property type="entry name" value="PLD-like_dom"/>
</dbReference>
<accession>A0A1H6RYD7</accession>
<sequence length="401" mass="46956">MLPRAQEIYWRDGHQIQLLSEGEIYIPAMLTAITNAEDFILVELYLAQDGRLWRQFRRALIQAALRGVRVYILLDHFGSQGVSRQERAYLSQAGIRLRFFNPLHWRKLSHNLVRNHRKLLLIDGDLAFVGGFGWSDEFLPYAWHPNPKDGDKVAWKEVAVQVQGPSVHQWLNLFVHTWQQGQAESATSAAIPEDFSLAFFTRAADQQQPLGLLHLGRVVCGQGLLLQGVKRSLLYRILRARECIWIATPYFAPSWRLRRYLRLAARRGVDVRLLLAGPRHDHPAVRYAGQRFYLRLLLAGVRIFEYQPRFTHAKVCLCDTWVSIGSCNFDSWSLHWNLEANQEVLSAEFAQELSQWFARAWPETQEIQLETWLKRSWYRKARQWWWGRVDTWLTRLTKASR</sequence>
<dbReference type="RefSeq" id="WP_093308978.1">
    <property type="nucleotide sequence ID" value="NZ_FNYH01000004.1"/>
</dbReference>
<dbReference type="CDD" id="cd09159">
    <property type="entry name" value="PLDc_ybhO_like_2"/>
    <property type="match status" value="1"/>
</dbReference>
<dbReference type="OrthoDB" id="9762009at2"/>
<dbReference type="SMART" id="SM00155">
    <property type="entry name" value="PLDc"/>
    <property type="match status" value="2"/>
</dbReference>
<evidence type="ECO:0000259" key="1">
    <source>
        <dbReference type="PROSITE" id="PS50035"/>
    </source>
</evidence>
<dbReference type="Pfam" id="PF13091">
    <property type="entry name" value="PLDc_2"/>
    <property type="match status" value="2"/>
</dbReference>
<feature type="domain" description="PLD phosphodiesterase" evidence="1">
    <location>
        <begin position="111"/>
        <end position="138"/>
    </location>
</feature>
<dbReference type="GO" id="GO:0008808">
    <property type="term" value="F:cardiolipin synthase activity"/>
    <property type="evidence" value="ECO:0007669"/>
    <property type="project" value="TreeGrafter"/>
</dbReference>
<protein>
    <submittedName>
        <fullName evidence="2">Phosphatidylserine/phosphatidylglycerophosphate/cardiolipin synthase</fullName>
    </submittedName>
</protein>
<dbReference type="PROSITE" id="PS50035">
    <property type="entry name" value="PLD"/>
    <property type="match status" value="1"/>
</dbReference>
<gene>
    <name evidence="2" type="ORF">SAMN05421831_104105</name>
</gene>
<organism evidence="2 3">
    <name type="scientific">Allopseudospirillum japonicum</name>
    <dbReference type="NCBI Taxonomy" id="64971"/>
    <lineage>
        <taxon>Bacteria</taxon>
        <taxon>Pseudomonadati</taxon>
        <taxon>Pseudomonadota</taxon>
        <taxon>Gammaproteobacteria</taxon>
        <taxon>Oceanospirillales</taxon>
        <taxon>Oceanospirillaceae</taxon>
        <taxon>Allopseudospirillum</taxon>
    </lineage>
</organism>
<dbReference type="CDD" id="cd09110">
    <property type="entry name" value="PLDc_CLS_1"/>
    <property type="match status" value="1"/>
</dbReference>
<keyword evidence="3" id="KW-1185">Reference proteome</keyword>
<name>A0A1H6RYD7_9GAMM</name>
<proteinExistence type="predicted"/>
<evidence type="ECO:0000313" key="3">
    <source>
        <dbReference type="Proteomes" id="UP000242999"/>
    </source>
</evidence>
<dbReference type="PANTHER" id="PTHR21248:SF23">
    <property type="entry name" value="CARDIOLIPIN SYNTHASE B"/>
    <property type="match status" value="1"/>
</dbReference>
<dbReference type="Proteomes" id="UP000242999">
    <property type="component" value="Unassembled WGS sequence"/>
</dbReference>
<dbReference type="AlphaFoldDB" id="A0A1H6RYD7"/>
<dbReference type="GO" id="GO:0032049">
    <property type="term" value="P:cardiolipin biosynthetic process"/>
    <property type="evidence" value="ECO:0007669"/>
    <property type="project" value="UniProtKB-ARBA"/>
</dbReference>
<dbReference type="PANTHER" id="PTHR21248">
    <property type="entry name" value="CARDIOLIPIN SYNTHASE"/>
    <property type="match status" value="1"/>
</dbReference>
<reference evidence="3" key="1">
    <citation type="submission" date="2016-10" db="EMBL/GenBank/DDBJ databases">
        <authorList>
            <person name="Varghese N."/>
            <person name="Submissions S."/>
        </authorList>
    </citation>
    <scope>NUCLEOTIDE SEQUENCE [LARGE SCALE GENOMIC DNA]</scope>
    <source>
        <strain evidence="3">DSM 7165</strain>
    </source>
</reference>
<dbReference type="GO" id="GO:0016020">
    <property type="term" value="C:membrane"/>
    <property type="evidence" value="ECO:0007669"/>
    <property type="project" value="TreeGrafter"/>
</dbReference>
<dbReference type="Gene3D" id="3.30.870.10">
    <property type="entry name" value="Endonuclease Chain A"/>
    <property type="match status" value="2"/>
</dbReference>
<dbReference type="EMBL" id="FNYH01000004">
    <property type="protein sequence ID" value="SEI56192.1"/>
    <property type="molecule type" value="Genomic_DNA"/>
</dbReference>
<evidence type="ECO:0000313" key="2">
    <source>
        <dbReference type="EMBL" id="SEI56192.1"/>
    </source>
</evidence>